<evidence type="ECO:0000256" key="7">
    <source>
        <dbReference type="ARBA" id="ARBA00046278"/>
    </source>
</evidence>
<dbReference type="Pfam" id="PF13774">
    <property type="entry name" value="Longin"/>
    <property type="match status" value="1"/>
</dbReference>
<dbReference type="GO" id="GO:0006888">
    <property type="term" value="P:endoplasmic reticulum to Golgi vesicle-mediated transport"/>
    <property type="evidence" value="ECO:0007669"/>
    <property type="project" value="EnsemblFungi"/>
</dbReference>
<dbReference type="GO" id="GO:0006886">
    <property type="term" value="P:intracellular protein transport"/>
    <property type="evidence" value="ECO:0007669"/>
    <property type="project" value="EnsemblFungi"/>
</dbReference>
<evidence type="ECO:0000256" key="2">
    <source>
        <dbReference type="ARBA" id="ARBA00022481"/>
    </source>
</evidence>
<evidence type="ECO:0000256" key="1">
    <source>
        <dbReference type="ARBA" id="ARBA00008025"/>
    </source>
</evidence>
<dbReference type="InterPro" id="IPR010908">
    <property type="entry name" value="Longin_dom"/>
</dbReference>
<gene>
    <name evidence="11" type="ORF">GJ744_004270</name>
</gene>
<feature type="domain" description="Longin" evidence="9">
    <location>
        <begin position="9"/>
        <end position="112"/>
    </location>
</feature>
<dbReference type="AlphaFoldDB" id="A0A8H7E042"/>
<dbReference type="PROSITE" id="PS50892">
    <property type="entry name" value="V_SNARE"/>
    <property type="match status" value="1"/>
</dbReference>
<dbReference type="GO" id="GO:0016409">
    <property type="term" value="F:palmitoyltransferase activity"/>
    <property type="evidence" value="ECO:0007669"/>
    <property type="project" value="EnsemblFungi"/>
</dbReference>
<dbReference type="Gene3D" id="1.20.5.110">
    <property type="match status" value="1"/>
</dbReference>
<accession>A0A8H7E042</accession>
<dbReference type="PANTHER" id="PTHR45806">
    <property type="entry name" value="SYNAPTOBREVIN HOMOLOG YKT6"/>
    <property type="match status" value="1"/>
</dbReference>
<evidence type="ECO:0000256" key="5">
    <source>
        <dbReference type="ARBA" id="ARBA00023288"/>
    </source>
</evidence>
<organism evidence="11 12">
    <name type="scientific">Endocarpon pusillum</name>
    <dbReference type="NCBI Taxonomy" id="364733"/>
    <lineage>
        <taxon>Eukaryota</taxon>
        <taxon>Fungi</taxon>
        <taxon>Dikarya</taxon>
        <taxon>Ascomycota</taxon>
        <taxon>Pezizomycotina</taxon>
        <taxon>Eurotiomycetes</taxon>
        <taxon>Chaetothyriomycetidae</taxon>
        <taxon>Verrucariales</taxon>
        <taxon>Verrucariaceae</taxon>
        <taxon>Endocarpon</taxon>
    </lineage>
</organism>
<dbReference type="GO" id="GO:0000329">
    <property type="term" value="C:fungal-type vacuole membrane"/>
    <property type="evidence" value="ECO:0007669"/>
    <property type="project" value="EnsemblFungi"/>
</dbReference>
<dbReference type="SUPFAM" id="SSF58038">
    <property type="entry name" value="SNARE fusion complex"/>
    <property type="match status" value="1"/>
</dbReference>
<dbReference type="GO" id="GO:0061909">
    <property type="term" value="P:autophagosome-lysosome fusion"/>
    <property type="evidence" value="ECO:0007669"/>
    <property type="project" value="EnsemblFungi"/>
</dbReference>
<dbReference type="GO" id="GO:0031201">
    <property type="term" value="C:SNARE complex"/>
    <property type="evidence" value="ECO:0007669"/>
    <property type="project" value="EnsemblFungi"/>
</dbReference>
<dbReference type="Gene3D" id="3.30.450.50">
    <property type="entry name" value="Longin domain"/>
    <property type="match status" value="1"/>
</dbReference>
<keyword evidence="4" id="KW-0564">Palmitate</keyword>
<dbReference type="OMA" id="HYIGIIR"/>
<comment type="similarity">
    <text evidence="1">Belongs to the synaptobrevin family.</text>
</comment>
<evidence type="ECO:0000313" key="11">
    <source>
        <dbReference type="EMBL" id="KAF7503128.1"/>
    </source>
</evidence>
<dbReference type="InterPro" id="IPR042855">
    <property type="entry name" value="V_SNARE_CC"/>
</dbReference>
<dbReference type="GO" id="GO:0000421">
    <property type="term" value="C:autophagosome membrane"/>
    <property type="evidence" value="ECO:0007669"/>
    <property type="project" value="EnsemblFungi"/>
</dbReference>
<reference evidence="11" key="1">
    <citation type="submission" date="2020-02" db="EMBL/GenBank/DDBJ databases">
        <authorList>
            <person name="Palmer J.M."/>
        </authorList>
    </citation>
    <scope>NUCLEOTIDE SEQUENCE</scope>
    <source>
        <strain evidence="11">EPUS1.4</strain>
        <tissue evidence="11">Thallus</tissue>
    </source>
</reference>
<dbReference type="GO" id="GO:0005484">
    <property type="term" value="F:SNAP receptor activity"/>
    <property type="evidence" value="ECO:0007669"/>
    <property type="project" value="EnsemblFungi"/>
</dbReference>
<dbReference type="SMART" id="SM01270">
    <property type="entry name" value="Longin"/>
    <property type="match status" value="1"/>
</dbReference>
<comment type="caution">
    <text evidence="11">The sequence shown here is derived from an EMBL/GenBank/DDBJ whole genome shotgun (WGS) entry which is preliminary data.</text>
</comment>
<dbReference type="InterPro" id="IPR045848">
    <property type="entry name" value="R-SNARE_YKT6"/>
</dbReference>
<proteinExistence type="inferred from homology"/>
<dbReference type="GO" id="GO:0006891">
    <property type="term" value="P:intra-Golgi vesicle-mediated transport"/>
    <property type="evidence" value="ECO:0007669"/>
    <property type="project" value="EnsemblFungi"/>
</dbReference>
<evidence type="ECO:0000259" key="10">
    <source>
        <dbReference type="PROSITE" id="PS50892"/>
    </source>
</evidence>
<dbReference type="PANTHER" id="PTHR45806:SF1">
    <property type="entry name" value="SYNAPTOBREVIN HOMOLOG YKT6"/>
    <property type="match status" value="1"/>
</dbReference>
<name>A0A8H7E042_9EURO</name>
<dbReference type="InterPro" id="IPR011012">
    <property type="entry name" value="Longin-like_dom_sf"/>
</dbReference>
<keyword evidence="6" id="KW-0636">Prenylation</keyword>
<dbReference type="EMBL" id="JAACFV010000195">
    <property type="protein sequence ID" value="KAF7503128.1"/>
    <property type="molecule type" value="Genomic_DNA"/>
</dbReference>
<evidence type="ECO:0000259" key="9">
    <source>
        <dbReference type="PROSITE" id="PS50859"/>
    </source>
</evidence>
<dbReference type="Pfam" id="PF00957">
    <property type="entry name" value="Synaptobrevin"/>
    <property type="match status" value="1"/>
</dbReference>
<evidence type="ECO:0000256" key="4">
    <source>
        <dbReference type="ARBA" id="ARBA00023139"/>
    </source>
</evidence>
<evidence type="ECO:0000313" key="12">
    <source>
        <dbReference type="Proteomes" id="UP000606974"/>
    </source>
</evidence>
<keyword evidence="12" id="KW-1185">Reference proteome</keyword>
<sequence length="200" mass="22787">MAPQVLYMGILRNDPQPALELAVEKDLSSFSRFTRQNYGEFMTMFAKTVAERTKPGIRQDVEEKQYTFHAYASSQGICGIIISDPTYPKMVAHGLLSKLVDEFTSAHPRSQYTGTNVGQLDYPQLKEYIVKYQNPEEADSIMKIQQELDATKVVLHKTIQSVLEREEKLDTLIEKSNELSGQSKMFYTQAKKQNSCCIVM</sequence>
<evidence type="ECO:0000256" key="3">
    <source>
        <dbReference type="ARBA" id="ARBA00023136"/>
    </source>
</evidence>
<dbReference type="GO" id="GO:0005768">
    <property type="term" value="C:endosome"/>
    <property type="evidence" value="ECO:0007669"/>
    <property type="project" value="EnsemblFungi"/>
</dbReference>
<feature type="domain" description="V-SNARE coiled-coil homology" evidence="10">
    <location>
        <begin position="140"/>
        <end position="200"/>
    </location>
</feature>
<comment type="subcellular location">
    <subcellularLocation>
        <location evidence="7">Endomembrane system</location>
        <topology evidence="7">Lipid-anchor</topology>
        <orientation evidence="7">Cytoplasmic side</orientation>
    </subcellularLocation>
</comment>
<dbReference type="CDD" id="cd15867">
    <property type="entry name" value="R-SNARE_YKT6"/>
    <property type="match status" value="1"/>
</dbReference>
<evidence type="ECO:0000256" key="8">
    <source>
        <dbReference type="PROSITE-ProRule" id="PRU00290"/>
    </source>
</evidence>
<dbReference type="PROSITE" id="PS50859">
    <property type="entry name" value="LONGIN"/>
    <property type="match status" value="1"/>
</dbReference>
<dbReference type="GO" id="GO:0042144">
    <property type="term" value="P:vacuole fusion, non-autophagic"/>
    <property type="evidence" value="ECO:0007669"/>
    <property type="project" value="EnsemblFungi"/>
</dbReference>
<keyword evidence="5" id="KW-0449">Lipoprotein</keyword>
<keyword evidence="8" id="KW-0175">Coiled coil</keyword>
<protein>
    <submittedName>
        <fullName evidence="11">Uncharacterized protein</fullName>
    </submittedName>
</protein>
<keyword evidence="2" id="KW-0488">Methylation</keyword>
<dbReference type="OrthoDB" id="27923at2759"/>
<dbReference type="CDD" id="cd14824">
    <property type="entry name" value="Longin"/>
    <property type="match status" value="1"/>
</dbReference>
<dbReference type="GO" id="GO:0005789">
    <property type="term" value="C:endoplasmic reticulum membrane"/>
    <property type="evidence" value="ECO:0007669"/>
    <property type="project" value="EnsemblFungi"/>
</dbReference>
<keyword evidence="3" id="KW-0472">Membrane</keyword>
<dbReference type="Proteomes" id="UP000606974">
    <property type="component" value="Unassembled WGS sequence"/>
</dbReference>
<dbReference type="SUPFAM" id="SSF64356">
    <property type="entry name" value="SNARE-like"/>
    <property type="match status" value="1"/>
</dbReference>
<evidence type="ECO:0000256" key="6">
    <source>
        <dbReference type="ARBA" id="ARBA00023289"/>
    </source>
</evidence>
<dbReference type="GO" id="GO:0033106">
    <property type="term" value="C:cis-Golgi network membrane"/>
    <property type="evidence" value="ECO:0007669"/>
    <property type="project" value="EnsemblFungi"/>
</dbReference>